<dbReference type="NCBIfam" id="TIGR00177">
    <property type="entry name" value="molyb_syn"/>
    <property type="match status" value="1"/>
</dbReference>
<comment type="pathway">
    <text evidence="3 11">Cofactor biosynthesis; molybdopterin biosynthesis.</text>
</comment>
<evidence type="ECO:0000256" key="10">
    <source>
        <dbReference type="ARBA" id="ARBA00047317"/>
    </source>
</evidence>
<proteinExistence type="inferred from homology"/>
<dbReference type="SMART" id="SM00852">
    <property type="entry name" value="MoCF_biosynth"/>
    <property type="match status" value="1"/>
</dbReference>
<dbReference type="InterPro" id="IPR036135">
    <property type="entry name" value="MoeA_linker/N_sf"/>
</dbReference>
<dbReference type="Gene3D" id="3.40.980.10">
    <property type="entry name" value="MoaB/Mog-like domain"/>
    <property type="match status" value="1"/>
</dbReference>
<dbReference type="PANTHER" id="PTHR10192">
    <property type="entry name" value="MOLYBDOPTERIN BIOSYNTHESIS PROTEIN"/>
    <property type="match status" value="1"/>
</dbReference>
<dbReference type="InterPro" id="IPR036688">
    <property type="entry name" value="MoeA_C_domain_IV_sf"/>
</dbReference>
<dbReference type="Proteomes" id="UP000020077">
    <property type="component" value="Unassembled WGS sequence"/>
</dbReference>
<evidence type="ECO:0000256" key="1">
    <source>
        <dbReference type="ARBA" id="ARBA00001946"/>
    </source>
</evidence>
<protein>
    <recommendedName>
        <fullName evidence="11">Molybdopterin molybdenumtransferase</fullName>
        <ecNumber evidence="11">2.10.1.1</ecNumber>
    </recommendedName>
</protein>
<dbReference type="Pfam" id="PF03453">
    <property type="entry name" value="MoeA_N"/>
    <property type="match status" value="1"/>
</dbReference>
<name>A0A080M202_9PROT</name>
<keyword evidence="7 11" id="KW-0479">Metal-binding</keyword>
<evidence type="ECO:0000313" key="13">
    <source>
        <dbReference type="EMBL" id="KFB74335.1"/>
    </source>
</evidence>
<dbReference type="FunFam" id="3.40.980.10:FF:000004">
    <property type="entry name" value="Molybdopterin molybdenumtransferase"/>
    <property type="match status" value="1"/>
</dbReference>
<dbReference type="SUPFAM" id="SSF53218">
    <property type="entry name" value="Molybdenum cofactor biosynthesis proteins"/>
    <property type="match status" value="1"/>
</dbReference>
<comment type="cofactor">
    <cofactor evidence="1 11">
        <name>Mg(2+)</name>
        <dbReference type="ChEBI" id="CHEBI:18420"/>
    </cofactor>
</comment>
<evidence type="ECO:0000256" key="7">
    <source>
        <dbReference type="ARBA" id="ARBA00022723"/>
    </source>
</evidence>
<evidence type="ECO:0000256" key="11">
    <source>
        <dbReference type="RuleBase" id="RU365090"/>
    </source>
</evidence>
<evidence type="ECO:0000256" key="3">
    <source>
        <dbReference type="ARBA" id="ARBA00005046"/>
    </source>
</evidence>
<dbReference type="GO" id="GO:0006777">
    <property type="term" value="P:Mo-molybdopterin cofactor biosynthetic process"/>
    <property type="evidence" value="ECO:0007669"/>
    <property type="project" value="UniProtKB-UniRule"/>
</dbReference>
<keyword evidence="9 11" id="KW-0501">Molybdenum cofactor biosynthesis</keyword>
<comment type="catalytic activity">
    <reaction evidence="10">
        <text>adenylyl-molybdopterin + molybdate = Mo-molybdopterin + AMP + H(+)</text>
        <dbReference type="Rhea" id="RHEA:35047"/>
        <dbReference type="ChEBI" id="CHEBI:15378"/>
        <dbReference type="ChEBI" id="CHEBI:36264"/>
        <dbReference type="ChEBI" id="CHEBI:62727"/>
        <dbReference type="ChEBI" id="CHEBI:71302"/>
        <dbReference type="ChEBI" id="CHEBI:456215"/>
        <dbReference type="EC" id="2.10.1.1"/>
    </reaction>
</comment>
<evidence type="ECO:0000313" key="14">
    <source>
        <dbReference type="Proteomes" id="UP000020077"/>
    </source>
</evidence>
<evidence type="ECO:0000256" key="6">
    <source>
        <dbReference type="ARBA" id="ARBA00022679"/>
    </source>
</evidence>
<dbReference type="Pfam" id="PF00994">
    <property type="entry name" value="MoCF_biosynth"/>
    <property type="match status" value="1"/>
</dbReference>
<dbReference type="SUPFAM" id="SSF63882">
    <property type="entry name" value="MoeA N-terminal region -like"/>
    <property type="match status" value="1"/>
</dbReference>
<keyword evidence="6 11" id="KW-0808">Transferase</keyword>
<dbReference type="CDD" id="cd00887">
    <property type="entry name" value="MoeA"/>
    <property type="match status" value="1"/>
</dbReference>
<evidence type="ECO:0000259" key="12">
    <source>
        <dbReference type="SMART" id="SM00852"/>
    </source>
</evidence>
<dbReference type="GO" id="GO:0061599">
    <property type="term" value="F:molybdopterin molybdotransferase activity"/>
    <property type="evidence" value="ECO:0007669"/>
    <property type="project" value="UniProtKB-UniRule"/>
</dbReference>
<comment type="function">
    <text evidence="2 11">Catalyzes the insertion of molybdate into adenylated molybdopterin with the concomitant release of AMP.</text>
</comment>
<accession>A0A080M202</accession>
<dbReference type="GO" id="GO:0005829">
    <property type="term" value="C:cytosol"/>
    <property type="evidence" value="ECO:0007669"/>
    <property type="project" value="TreeGrafter"/>
</dbReference>
<dbReference type="InterPro" id="IPR036425">
    <property type="entry name" value="MoaB/Mog-like_dom_sf"/>
</dbReference>
<evidence type="ECO:0000256" key="2">
    <source>
        <dbReference type="ARBA" id="ARBA00002901"/>
    </source>
</evidence>
<dbReference type="EMBL" id="JDVG02000058">
    <property type="protein sequence ID" value="KFB74335.1"/>
    <property type="molecule type" value="Genomic_DNA"/>
</dbReference>
<dbReference type="EC" id="2.10.1.1" evidence="11"/>
<gene>
    <name evidence="13" type="primary">moeA_1</name>
    <name evidence="13" type="ORF">AW09_000377</name>
</gene>
<dbReference type="Pfam" id="PF03454">
    <property type="entry name" value="MoeA_C"/>
    <property type="match status" value="1"/>
</dbReference>
<dbReference type="SUPFAM" id="SSF63867">
    <property type="entry name" value="MoeA C-terminal domain-like"/>
    <property type="match status" value="1"/>
</dbReference>
<dbReference type="AlphaFoldDB" id="A0A080M202"/>
<dbReference type="PANTHER" id="PTHR10192:SF5">
    <property type="entry name" value="GEPHYRIN"/>
    <property type="match status" value="1"/>
</dbReference>
<comment type="caution">
    <text evidence="13">The sequence shown here is derived from an EMBL/GenBank/DDBJ whole genome shotgun (WGS) entry which is preliminary data.</text>
</comment>
<dbReference type="Gene3D" id="2.40.340.10">
    <property type="entry name" value="MoeA, C-terminal, domain IV"/>
    <property type="match status" value="1"/>
</dbReference>
<dbReference type="PROSITE" id="PS01079">
    <property type="entry name" value="MOCF_BIOSYNTHESIS_2"/>
    <property type="match status" value="1"/>
</dbReference>
<dbReference type="InterPro" id="IPR005110">
    <property type="entry name" value="MoeA_linker/N"/>
</dbReference>
<feature type="domain" description="MoaB/Mog" evidence="12">
    <location>
        <begin position="175"/>
        <end position="316"/>
    </location>
</feature>
<evidence type="ECO:0000256" key="5">
    <source>
        <dbReference type="ARBA" id="ARBA00022505"/>
    </source>
</evidence>
<evidence type="ECO:0000256" key="4">
    <source>
        <dbReference type="ARBA" id="ARBA00010763"/>
    </source>
</evidence>
<keyword evidence="5 11" id="KW-0500">Molybdenum</keyword>
<reference evidence="13 14" key="1">
    <citation type="submission" date="2014-02" db="EMBL/GenBank/DDBJ databases">
        <title>Expanding our view of genomic diversity in Candidatus Accumulibacter clades.</title>
        <authorList>
            <person name="Skennerton C.T."/>
            <person name="Barr J.J."/>
            <person name="Slater F.R."/>
            <person name="Bond P.L."/>
            <person name="Tyson G.W."/>
        </authorList>
    </citation>
    <scope>NUCLEOTIDE SEQUENCE [LARGE SCALE GENOMIC DNA]</scope>
    <source>
        <strain evidence="14">BA-91</strain>
    </source>
</reference>
<comment type="similarity">
    <text evidence="4 11">Belongs to the MoeA family.</text>
</comment>
<dbReference type="InterPro" id="IPR008284">
    <property type="entry name" value="MoCF_biosynth_CS"/>
</dbReference>
<dbReference type="InterPro" id="IPR005111">
    <property type="entry name" value="MoeA_C_domain_IV"/>
</dbReference>
<dbReference type="Gene3D" id="3.90.105.10">
    <property type="entry name" value="Molybdopterin biosynthesis moea protein, domain 2"/>
    <property type="match status" value="1"/>
</dbReference>
<organism evidence="13 14">
    <name type="scientific">Candidatus Accumulibacter phosphatis</name>
    <dbReference type="NCBI Taxonomy" id="327160"/>
    <lineage>
        <taxon>Bacteria</taxon>
        <taxon>Pseudomonadati</taxon>
        <taxon>Pseudomonadota</taxon>
        <taxon>Betaproteobacteria</taxon>
        <taxon>Candidatus Accumulibacter</taxon>
    </lineage>
</organism>
<sequence>MLSFDEALARLLTSARTVSEVRCLPTLAAAGRVLARAQQATVDAPLLDNSAMDGYALAIADVPRLPSRLPVSQRIPAGSVGTPLQPGTAARIFTGAPIPAGADAVVMQELCEHADDAVLINHRPQAGEHIRRAGSDIAAGSEILPAGLRLRPQDTALAASVGIAELPVFRRLRVAVLFTGDELRMPGEPLPPGAIYNANRFLLTALLQQLGCVVRDLGQVPDDLPATRQALRAAAIDNDLVLSSGGVSVGEEDHVKAAVAAEGRIEMWKIAIKPGKPLAFGHLTSPGREVPLIGLPGNPVSCLVTFLMLVRPFLLKMQGVREVSPPAYLLRADFDWLRPGARREFLRARGNIDGGVDLFPNQASGVLSSAVWADGLVDNPPQQVIHRGDRVRFLPFSALLN</sequence>
<dbReference type="GO" id="GO:0046872">
    <property type="term" value="F:metal ion binding"/>
    <property type="evidence" value="ECO:0007669"/>
    <property type="project" value="UniProtKB-UniRule"/>
</dbReference>
<dbReference type="UniPathway" id="UPA00344"/>
<evidence type="ECO:0000256" key="8">
    <source>
        <dbReference type="ARBA" id="ARBA00022842"/>
    </source>
</evidence>
<keyword evidence="8 11" id="KW-0460">Magnesium</keyword>
<dbReference type="NCBIfam" id="NF045515">
    <property type="entry name" value="Glp_gephyrin"/>
    <property type="match status" value="1"/>
</dbReference>
<dbReference type="InterPro" id="IPR001453">
    <property type="entry name" value="MoaB/Mog_dom"/>
</dbReference>
<dbReference type="Gene3D" id="2.170.190.11">
    <property type="entry name" value="Molybdopterin biosynthesis moea protein, domain 3"/>
    <property type="match status" value="1"/>
</dbReference>
<dbReference type="InterPro" id="IPR038987">
    <property type="entry name" value="MoeA-like"/>
</dbReference>
<evidence type="ECO:0000256" key="9">
    <source>
        <dbReference type="ARBA" id="ARBA00023150"/>
    </source>
</evidence>